<evidence type="ECO:0000256" key="1">
    <source>
        <dbReference type="SAM" id="MobiDB-lite"/>
    </source>
</evidence>
<sequence length="25" mass="2726">MGILRPVERTADPGRASGMYFKGTD</sequence>
<evidence type="ECO:0000313" key="2">
    <source>
        <dbReference type="EMBL" id="EAV41929.1"/>
    </source>
</evidence>
<dbReference type="EMBL" id="AAUW01000017">
    <property type="protein sequence ID" value="EAV41929.1"/>
    <property type="molecule type" value="Genomic_DNA"/>
</dbReference>
<dbReference type="AlphaFoldDB" id="A0NYS8"/>
<accession>A0NYS8</accession>
<dbReference type="Proteomes" id="UP000004848">
    <property type="component" value="Unassembled WGS sequence"/>
</dbReference>
<organism evidence="2 3">
    <name type="scientific">Roseibium aggregatum (strain ATCC 25650 / DSM 13394 / JCM 20685 / NBRC 16684 / NCIMB 2208 / IAM 12614 / B1)</name>
    <name type="common">Stappia aggregata</name>
    <dbReference type="NCBI Taxonomy" id="384765"/>
    <lineage>
        <taxon>Bacteria</taxon>
        <taxon>Pseudomonadati</taxon>
        <taxon>Pseudomonadota</taxon>
        <taxon>Alphaproteobacteria</taxon>
        <taxon>Hyphomicrobiales</taxon>
        <taxon>Stappiaceae</taxon>
        <taxon>Roseibium</taxon>
    </lineage>
</organism>
<reference evidence="2 3" key="1">
    <citation type="submission" date="2006-05" db="EMBL/GenBank/DDBJ databases">
        <authorList>
            <person name="King G."/>
            <person name="Ferriera S."/>
            <person name="Johnson J."/>
            <person name="Kravitz S."/>
            <person name="Beeson K."/>
            <person name="Sutton G."/>
            <person name="Rogers Y.-H."/>
            <person name="Friedman R."/>
            <person name="Frazier M."/>
            <person name="Venter J.C."/>
        </authorList>
    </citation>
    <scope>NUCLEOTIDE SEQUENCE [LARGE SCALE GENOMIC DNA]</scope>
    <source>
        <strain evidence="3">ATCC 25650 / DSM 13394 / JCM 20685 / NBRC 16684 / NCIMB 2208 / IAM 12614 / B1</strain>
    </source>
</reference>
<protein>
    <submittedName>
        <fullName evidence="2">Uncharacterized protein</fullName>
    </submittedName>
</protein>
<name>A0NYS8_ROSAI</name>
<feature type="compositionally biased region" description="Basic and acidic residues" evidence="1">
    <location>
        <begin position="1"/>
        <end position="12"/>
    </location>
</feature>
<gene>
    <name evidence="2" type="ORF">SIAM614_24957</name>
</gene>
<comment type="caution">
    <text evidence="2">The sequence shown here is derived from an EMBL/GenBank/DDBJ whole genome shotgun (WGS) entry which is preliminary data.</text>
</comment>
<proteinExistence type="predicted"/>
<feature type="region of interest" description="Disordered" evidence="1">
    <location>
        <begin position="1"/>
        <end position="25"/>
    </location>
</feature>
<evidence type="ECO:0000313" key="3">
    <source>
        <dbReference type="Proteomes" id="UP000004848"/>
    </source>
</evidence>